<dbReference type="PANTHER" id="PTHR43833">
    <property type="entry name" value="POTASSIUM CHANNEL PROTEIN 2-RELATED-RELATED"/>
    <property type="match status" value="1"/>
</dbReference>
<name>A0A157SEQ4_9BORD</name>
<reference evidence="4 5" key="1">
    <citation type="submission" date="2016-04" db="EMBL/GenBank/DDBJ databases">
        <authorList>
            <consortium name="Pathogen Informatics"/>
        </authorList>
    </citation>
    <scope>NUCLEOTIDE SEQUENCE [LARGE SCALE GENOMIC DNA]</scope>
    <source>
        <strain evidence="4 5">H044680328</strain>
    </source>
</reference>
<evidence type="ECO:0000313" key="5">
    <source>
        <dbReference type="Proteomes" id="UP000076825"/>
    </source>
</evidence>
<dbReference type="SUPFAM" id="SSF81324">
    <property type="entry name" value="Voltage-gated potassium channels"/>
    <property type="match status" value="1"/>
</dbReference>
<dbReference type="PROSITE" id="PS51201">
    <property type="entry name" value="RCK_N"/>
    <property type="match status" value="1"/>
</dbReference>
<organism evidence="4 5">
    <name type="scientific">Bordetella trematum</name>
    <dbReference type="NCBI Taxonomy" id="123899"/>
    <lineage>
        <taxon>Bacteria</taxon>
        <taxon>Pseudomonadati</taxon>
        <taxon>Pseudomonadota</taxon>
        <taxon>Betaproteobacteria</taxon>
        <taxon>Burkholderiales</taxon>
        <taxon>Alcaligenaceae</taxon>
        <taxon>Bordetella</taxon>
    </lineage>
</organism>
<keyword evidence="2" id="KW-0472">Membrane</keyword>
<dbReference type="Pfam" id="PF02254">
    <property type="entry name" value="TrkA_N"/>
    <property type="match status" value="1"/>
</dbReference>
<dbReference type="EMBL" id="LT546645">
    <property type="protein sequence ID" value="SAI68920.1"/>
    <property type="molecule type" value="Genomic_DNA"/>
</dbReference>
<dbReference type="STRING" id="123899.SAMEA3906487_01576"/>
<feature type="transmembrane region" description="Helical" evidence="2">
    <location>
        <begin position="20"/>
        <end position="38"/>
    </location>
</feature>
<dbReference type="GO" id="GO:0005886">
    <property type="term" value="C:plasma membrane"/>
    <property type="evidence" value="ECO:0007669"/>
    <property type="project" value="UniProtKB-SubCell"/>
</dbReference>
<feature type="transmembrane region" description="Helical" evidence="2">
    <location>
        <begin position="58"/>
        <end position="82"/>
    </location>
</feature>
<dbReference type="SUPFAM" id="SSF51735">
    <property type="entry name" value="NAD(P)-binding Rossmann-fold domains"/>
    <property type="match status" value="1"/>
</dbReference>
<protein>
    <submittedName>
        <fullName evidence="4">Voltage-gated potassium channel</fullName>
    </submittedName>
</protein>
<evidence type="ECO:0000256" key="1">
    <source>
        <dbReference type="ARBA" id="ARBA00004651"/>
    </source>
</evidence>
<dbReference type="Pfam" id="PF07885">
    <property type="entry name" value="Ion_trans_2"/>
    <property type="match status" value="1"/>
</dbReference>
<dbReference type="Gene3D" id="3.40.50.720">
    <property type="entry name" value="NAD(P)-binding Rossmann-like Domain"/>
    <property type="match status" value="1"/>
</dbReference>
<feature type="transmembrane region" description="Helical" evidence="2">
    <location>
        <begin position="201"/>
        <end position="226"/>
    </location>
</feature>
<dbReference type="KEGG" id="btrm:SAMEA390648701576"/>
<dbReference type="GO" id="GO:0006813">
    <property type="term" value="P:potassium ion transport"/>
    <property type="evidence" value="ECO:0007669"/>
    <property type="project" value="InterPro"/>
</dbReference>
<dbReference type="InterPro" id="IPR036291">
    <property type="entry name" value="NAD(P)-bd_dom_sf"/>
</dbReference>
<keyword evidence="2" id="KW-1133">Transmembrane helix</keyword>
<dbReference type="NCBIfam" id="NF007828">
    <property type="entry name" value="PRK10537.1"/>
    <property type="match status" value="1"/>
</dbReference>
<proteinExistence type="predicted"/>
<keyword evidence="4" id="KW-0813">Transport</keyword>
<dbReference type="Proteomes" id="UP000076825">
    <property type="component" value="Chromosome 1"/>
</dbReference>
<evidence type="ECO:0000313" key="4">
    <source>
        <dbReference type="EMBL" id="SAI68920.1"/>
    </source>
</evidence>
<dbReference type="PATRIC" id="fig|123899.6.peg.1556"/>
<comment type="subcellular location">
    <subcellularLocation>
        <location evidence="1">Cell membrane</location>
        <topology evidence="1">Multi-pass membrane protein</topology>
    </subcellularLocation>
</comment>
<feature type="transmembrane region" description="Helical" evidence="2">
    <location>
        <begin position="113"/>
        <end position="130"/>
    </location>
</feature>
<keyword evidence="4" id="KW-0407">Ion channel</keyword>
<feature type="transmembrane region" description="Helical" evidence="2">
    <location>
        <begin position="89"/>
        <end position="107"/>
    </location>
</feature>
<evidence type="ECO:0000259" key="3">
    <source>
        <dbReference type="PROSITE" id="PS51201"/>
    </source>
</evidence>
<dbReference type="AlphaFoldDB" id="A0A157SEQ4"/>
<keyword evidence="4" id="KW-0406">Ion transport</keyword>
<feature type="domain" description="RCK N-terminal" evidence="3">
    <location>
        <begin position="244"/>
        <end position="359"/>
    </location>
</feature>
<feature type="transmembrane region" description="Helical" evidence="2">
    <location>
        <begin position="137"/>
        <end position="157"/>
    </location>
</feature>
<keyword evidence="2" id="KW-0812">Transmembrane</keyword>
<dbReference type="InterPro" id="IPR050721">
    <property type="entry name" value="Trk_Ktr_HKT_K-transport"/>
</dbReference>
<dbReference type="InterPro" id="IPR003148">
    <property type="entry name" value="RCK_N"/>
</dbReference>
<keyword evidence="5" id="KW-1185">Reference proteome</keyword>
<gene>
    <name evidence="4" type="primary">kch</name>
    <name evidence="4" type="ORF">SAMEA3906487_01576</name>
</gene>
<dbReference type="Gene3D" id="1.10.287.70">
    <property type="match status" value="1"/>
</dbReference>
<dbReference type="eggNOG" id="COG1226">
    <property type="taxonomic scope" value="Bacteria"/>
</dbReference>
<evidence type="ECO:0000256" key="2">
    <source>
        <dbReference type="SAM" id="Phobius"/>
    </source>
</evidence>
<accession>A0A157SEQ4</accession>
<dbReference type="GO" id="GO:0034220">
    <property type="term" value="P:monoatomic ion transmembrane transport"/>
    <property type="evidence" value="ECO:0007669"/>
    <property type="project" value="UniProtKB-KW"/>
</dbReference>
<dbReference type="InterPro" id="IPR013099">
    <property type="entry name" value="K_chnl_dom"/>
</dbReference>
<dbReference type="PANTHER" id="PTHR43833:SF11">
    <property type="entry name" value="VOLTAGE-GATED POTASSIUM CHANNEL KCH"/>
    <property type="match status" value="1"/>
</dbReference>
<sequence length="392" mass="42236">MTTMAKKLRTRLARYLPAHLWLAILVALSGYLHLVSVFESAGRPNFAFLSSFDTWREAIDAVGLLDAPRTLLGMGLILMALGLLLRARIAWAFSLLMLFTIGILGYMGSASRFLEIYNLVAFLLLLLNWSRFNRASLAAGSLFTVIAICSLLAYAIFGSLYLGEQFGPAINSLPNAVYFSVVTMSTVGYGDIVPQSVTARYFTLSIIILGITVFATSISAIAGPLIGGNVKRIIKGRIAHAMRHDHIILVGASALASSVYPVLRERGYPVTVIVPEGVAHSYPEQADLIIGDATKSSVLVEAGAPKANYVLALRDDDADNAFIVLAAKDVGAPDTKTVAVANSPEHLDKLRRVQPDIVFSLQQLVGELLARTLAGEKIDQAFVDNLFAGKPD</sequence>